<feature type="chain" id="PRO_5046402946" evidence="1">
    <location>
        <begin position="26"/>
        <end position="157"/>
    </location>
</feature>
<evidence type="ECO:0000313" key="4">
    <source>
        <dbReference type="Proteomes" id="UP001634747"/>
    </source>
</evidence>
<accession>A0ABW9KI54</accession>
<protein>
    <submittedName>
        <fullName evidence="3">DUF2147 domain-containing protein</fullName>
    </submittedName>
</protein>
<organism evidence="3 4">
    <name type="scientific">Terriglobus aquaticus</name>
    <dbReference type="NCBI Taxonomy" id="940139"/>
    <lineage>
        <taxon>Bacteria</taxon>
        <taxon>Pseudomonadati</taxon>
        <taxon>Acidobacteriota</taxon>
        <taxon>Terriglobia</taxon>
        <taxon>Terriglobales</taxon>
        <taxon>Acidobacteriaceae</taxon>
        <taxon>Terriglobus</taxon>
    </lineage>
</organism>
<sequence length="157" mass="16989">MKRVFLFFAAAAALCCTAHGQYAPAAPAQTGVLGYWSTDAGSVLHIDRCDGHVCITIVTISKKAPGVTDERNPDASLRSRPICKMAIGTDFALQDPDHAVDGKIYDPESGKTYKAAMTSEGNALHLRGYIGIKMFGRTETWQRTTGQYATCEGTTRR</sequence>
<evidence type="ECO:0000259" key="2">
    <source>
        <dbReference type="Pfam" id="PF09917"/>
    </source>
</evidence>
<name>A0ABW9KI54_9BACT</name>
<dbReference type="RefSeq" id="WP_263413804.1">
    <property type="nucleotide sequence ID" value="NZ_BAABBH010000001.1"/>
</dbReference>
<dbReference type="Gene3D" id="2.40.128.520">
    <property type="match status" value="1"/>
</dbReference>
<feature type="domain" description="DUF2147" evidence="2">
    <location>
        <begin position="34"/>
        <end position="143"/>
    </location>
</feature>
<gene>
    <name evidence="3" type="ORF">ACK2TP_02555</name>
</gene>
<proteinExistence type="predicted"/>
<dbReference type="PANTHER" id="PTHR36919:SF2">
    <property type="entry name" value="BLL6627 PROTEIN"/>
    <property type="match status" value="1"/>
</dbReference>
<evidence type="ECO:0000313" key="3">
    <source>
        <dbReference type="EMBL" id="MFN2974636.1"/>
    </source>
</evidence>
<comment type="caution">
    <text evidence="3">The sequence shown here is derived from an EMBL/GenBank/DDBJ whole genome shotgun (WGS) entry which is preliminary data.</text>
</comment>
<dbReference type="Pfam" id="PF09917">
    <property type="entry name" value="DUF2147"/>
    <property type="match status" value="1"/>
</dbReference>
<keyword evidence="4" id="KW-1185">Reference proteome</keyword>
<reference evidence="3 4" key="1">
    <citation type="submission" date="2024-12" db="EMBL/GenBank/DDBJ databases">
        <authorList>
            <person name="Lee Y."/>
        </authorList>
    </citation>
    <scope>NUCLEOTIDE SEQUENCE [LARGE SCALE GENOMIC DNA]</scope>
    <source>
        <strain evidence="3 4">03SUJ4</strain>
    </source>
</reference>
<feature type="signal peptide" evidence="1">
    <location>
        <begin position="1"/>
        <end position="25"/>
    </location>
</feature>
<dbReference type="EMBL" id="JBJYXY010000001">
    <property type="protein sequence ID" value="MFN2974636.1"/>
    <property type="molecule type" value="Genomic_DNA"/>
</dbReference>
<evidence type="ECO:0000256" key="1">
    <source>
        <dbReference type="SAM" id="SignalP"/>
    </source>
</evidence>
<dbReference type="PANTHER" id="PTHR36919">
    <property type="entry name" value="BLR1215 PROTEIN"/>
    <property type="match status" value="1"/>
</dbReference>
<dbReference type="Proteomes" id="UP001634747">
    <property type="component" value="Unassembled WGS sequence"/>
</dbReference>
<keyword evidence="1" id="KW-0732">Signal</keyword>
<dbReference type="InterPro" id="IPR019223">
    <property type="entry name" value="DUF2147"/>
</dbReference>